<name>A0A518CIE2_9PLAN</name>
<dbReference type="PROSITE" id="PS51257">
    <property type="entry name" value="PROKAR_LIPOPROTEIN"/>
    <property type="match status" value="1"/>
</dbReference>
<organism evidence="3 4">
    <name type="scientific">Polystyrenella longa</name>
    <dbReference type="NCBI Taxonomy" id="2528007"/>
    <lineage>
        <taxon>Bacteria</taxon>
        <taxon>Pseudomonadati</taxon>
        <taxon>Planctomycetota</taxon>
        <taxon>Planctomycetia</taxon>
        <taxon>Planctomycetales</taxon>
        <taxon>Planctomycetaceae</taxon>
        <taxon>Polystyrenella</taxon>
    </lineage>
</organism>
<dbReference type="InterPro" id="IPR013783">
    <property type="entry name" value="Ig-like_fold"/>
</dbReference>
<dbReference type="Proteomes" id="UP000317178">
    <property type="component" value="Chromosome"/>
</dbReference>
<evidence type="ECO:0000256" key="1">
    <source>
        <dbReference type="SAM" id="MobiDB-lite"/>
    </source>
</evidence>
<gene>
    <name evidence="3" type="ORF">Pla110_06480</name>
</gene>
<protein>
    <submittedName>
        <fullName evidence="3">Uncharacterized protein</fullName>
    </submittedName>
</protein>
<feature type="chain" id="PRO_5022174075" evidence="2">
    <location>
        <begin position="23"/>
        <end position="817"/>
    </location>
</feature>
<sequence precursor="true">MHRVLLLSYCSLLLLLSGCGDPGVTDLNSSDTPDEIKNPFDESNANATAMNSSYDNIDRSRTSFEGTWILTSTTPAPKQQFMVDFDFALVEITKDAAGNYQGKVAETSNLPEGLEIPELKDLKVEDDTILFALHQGDKILPCEGKLQDGLILGSLFGGNRMILPLRMVATQETSLSTKQEERHRETPDTPEYLKALQSDSPQNALLEFAEKHPENPYSLRAFSTIFSLAPVKDFDRDYLKAAAAKCIEVSSLYGDRMMINSLQSVILNLLETHKHPDLVETYLKKLETEMTDEEREMMSSMLENSNKAINIDRAILALEESSTPENLTQLESLQKESPFEERILLALANEAVKQDQQDQAIQYFGELATIPFLEEKLLRRWKMQQIENPPPSVTFKELWEKKNGDLVGIDEYQDEILKNLVTVHSIEPAEKTEVEGIRRKVLCEFFTSAPCQPCVVPDLALTAADNALDDDEFIMLIYHNHAGGPDPMANPMSMARHESLARITEDKRVASPMVTLNGKLLPLRGGFIDTLPLWEELFMEEVEPLRNHSSRVKINLSAHAKNKQLHVQATTEGLVPPLTKMRLKLALAEEHVDYVSTNGLRSYEMVVRFMPGGPAGIEASNEGFTFDQEIDLEGIKRELLDYIEAFEDQANYRFEEKPLQMKKMYLVGFIQNEETNEILQVEKVPVTGALNYGIMDEITNAPKVEEKETEPAASEEEVKPETKPEAEPAKPEESQSTPEKPEETPAKEKADIPEAVEAKADKPAESPEKPAAEESPAEPEPAAEDPAPETASPETPPEEPLAKEIPAKEAPAESPAP</sequence>
<dbReference type="InterPro" id="IPR036249">
    <property type="entry name" value="Thioredoxin-like_sf"/>
</dbReference>
<feature type="compositionally biased region" description="Acidic residues" evidence="1">
    <location>
        <begin position="775"/>
        <end position="787"/>
    </location>
</feature>
<reference evidence="3 4" key="1">
    <citation type="submission" date="2019-02" db="EMBL/GenBank/DDBJ databases">
        <title>Deep-cultivation of Planctomycetes and their phenomic and genomic characterization uncovers novel biology.</title>
        <authorList>
            <person name="Wiegand S."/>
            <person name="Jogler M."/>
            <person name="Boedeker C."/>
            <person name="Pinto D."/>
            <person name="Vollmers J."/>
            <person name="Rivas-Marin E."/>
            <person name="Kohn T."/>
            <person name="Peeters S.H."/>
            <person name="Heuer A."/>
            <person name="Rast P."/>
            <person name="Oberbeckmann S."/>
            <person name="Bunk B."/>
            <person name="Jeske O."/>
            <person name="Meyerdierks A."/>
            <person name="Storesund J.E."/>
            <person name="Kallscheuer N."/>
            <person name="Luecker S."/>
            <person name="Lage O.M."/>
            <person name="Pohl T."/>
            <person name="Merkel B.J."/>
            <person name="Hornburger P."/>
            <person name="Mueller R.-W."/>
            <person name="Bruemmer F."/>
            <person name="Labrenz M."/>
            <person name="Spormann A.M."/>
            <person name="Op den Camp H."/>
            <person name="Overmann J."/>
            <person name="Amann R."/>
            <person name="Jetten M.S.M."/>
            <person name="Mascher T."/>
            <person name="Medema M.H."/>
            <person name="Devos D.P."/>
            <person name="Kaster A.-K."/>
            <person name="Ovreas L."/>
            <person name="Rohde M."/>
            <person name="Galperin M.Y."/>
            <person name="Jogler C."/>
        </authorList>
    </citation>
    <scope>NUCLEOTIDE SEQUENCE [LARGE SCALE GENOMIC DNA]</scope>
    <source>
        <strain evidence="3 4">Pla110</strain>
    </source>
</reference>
<evidence type="ECO:0000313" key="3">
    <source>
        <dbReference type="EMBL" id="QDU78944.1"/>
    </source>
</evidence>
<feature type="compositionally biased region" description="Basic and acidic residues" evidence="1">
    <location>
        <begin position="800"/>
        <end position="811"/>
    </location>
</feature>
<evidence type="ECO:0000313" key="4">
    <source>
        <dbReference type="Proteomes" id="UP000317178"/>
    </source>
</evidence>
<dbReference type="KEGG" id="plon:Pla110_06480"/>
<accession>A0A518CIE2</accession>
<feature type="signal peptide" evidence="2">
    <location>
        <begin position="1"/>
        <end position="22"/>
    </location>
</feature>
<feature type="compositionally biased region" description="Basic and acidic residues" evidence="1">
    <location>
        <begin position="703"/>
        <end position="772"/>
    </location>
</feature>
<evidence type="ECO:0000256" key="2">
    <source>
        <dbReference type="SAM" id="SignalP"/>
    </source>
</evidence>
<feature type="region of interest" description="Disordered" evidence="1">
    <location>
        <begin position="701"/>
        <end position="817"/>
    </location>
</feature>
<proteinExistence type="predicted"/>
<dbReference type="SUPFAM" id="SSF52833">
    <property type="entry name" value="Thioredoxin-like"/>
    <property type="match status" value="1"/>
</dbReference>
<keyword evidence="4" id="KW-1185">Reference proteome</keyword>
<dbReference type="EMBL" id="CP036281">
    <property type="protein sequence ID" value="QDU78944.1"/>
    <property type="molecule type" value="Genomic_DNA"/>
</dbReference>
<dbReference type="AlphaFoldDB" id="A0A518CIE2"/>
<keyword evidence="2" id="KW-0732">Signal</keyword>
<dbReference type="Gene3D" id="2.60.40.10">
    <property type="entry name" value="Immunoglobulins"/>
    <property type="match status" value="1"/>
</dbReference>